<name>A0A645I7K8_9ZZZZ</name>
<evidence type="ECO:0000256" key="4">
    <source>
        <dbReference type="ARBA" id="ARBA00023237"/>
    </source>
</evidence>
<dbReference type="SUPFAM" id="SSF48452">
    <property type="entry name" value="TPR-like"/>
    <property type="match status" value="1"/>
</dbReference>
<dbReference type="EMBL" id="VSSQ01106985">
    <property type="protein sequence ID" value="MPN46369.1"/>
    <property type="molecule type" value="Genomic_DNA"/>
</dbReference>
<dbReference type="InterPro" id="IPR011990">
    <property type="entry name" value="TPR-like_helical_dom_sf"/>
</dbReference>
<evidence type="ECO:0000313" key="6">
    <source>
        <dbReference type="EMBL" id="MPN46369.1"/>
    </source>
</evidence>
<dbReference type="Gene3D" id="1.25.40.390">
    <property type="match status" value="1"/>
</dbReference>
<keyword evidence="3" id="KW-0472">Membrane</keyword>
<organism evidence="6">
    <name type="scientific">bioreactor metagenome</name>
    <dbReference type="NCBI Taxonomy" id="1076179"/>
    <lineage>
        <taxon>unclassified sequences</taxon>
        <taxon>metagenomes</taxon>
        <taxon>ecological metagenomes</taxon>
    </lineage>
</organism>
<feature type="domain" description="RagB/SusD" evidence="5">
    <location>
        <begin position="2"/>
        <end position="130"/>
    </location>
</feature>
<keyword evidence="2" id="KW-0732">Signal</keyword>
<evidence type="ECO:0000256" key="1">
    <source>
        <dbReference type="ARBA" id="ARBA00004442"/>
    </source>
</evidence>
<dbReference type="AlphaFoldDB" id="A0A645I7K8"/>
<accession>A0A645I7K8</accession>
<keyword evidence="4" id="KW-0998">Cell outer membrane</keyword>
<proteinExistence type="predicted"/>
<evidence type="ECO:0000256" key="3">
    <source>
        <dbReference type="ARBA" id="ARBA00023136"/>
    </source>
</evidence>
<dbReference type="GO" id="GO:0009279">
    <property type="term" value="C:cell outer membrane"/>
    <property type="evidence" value="ECO:0007669"/>
    <property type="project" value="UniProtKB-SubCell"/>
</dbReference>
<dbReference type="InterPro" id="IPR012944">
    <property type="entry name" value="SusD_RagB_dom"/>
</dbReference>
<comment type="subcellular location">
    <subcellularLocation>
        <location evidence="1">Cell outer membrane</location>
    </subcellularLocation>
</comment>
<sequence>MLNHAEALNELGRTQDALVSLNKVRARAKLPNVTVTDQVALRNIIREERKVELAFEGHRLWDLRRWKTAVETLNGKRMHGTRITRNENSWTYETVECDNQNRIFKEGYYKLPVPQSEIDNNPLCKQTPLW</sequence>
<evidence type="ECO:0000259" key="5">
    <source>
        <dbReference type="Pfam" id="PF07980"/>
    </source>
</evidence>
<comment type="caution">
    <text evidence="6">The sequence shown here is derived from an EMBL/GenBank/DDBJ whole genome shotgun (WGS) entry which is preliminary data.</text>
</comment>
<protein>
    <recommendedName>
        <fullName evidence="5">RagB/SusD domain-containing protein</fullName>
    </recommendedName>
</protein>
<reference evidence="6" key="1">
    <citation type="submission" date="2019-08" db="EMBL/GenBank/DDBJ databases">
        <authorList>
            <person name="Kucharzyk K."/>
            <person name="Murdoch R.W."/>
            <person name="Higgins S."/>
            <person name="Loffler F."/>
        </authorList>
    </citation>
    <scope>NUCLEOTIDE SEQUENCE</scope>
</reference>
<gene>
    <name evidence="6" type="ORF">SDC9_193955</name>
</gene>
<dbReference type="Pfam" id="PF07980">
    <property type="entry name" value="SusD_RagB"/>
    <property type="match status" value="1"/>
</dbReference>
<evidence type="ECO:0000256" key="2">
    <source>
        <dbReference type="ARBA" id="ARBA00022729"/>
    </source>
</evidence>